<sequence>MNLKRELFTAFFLLLTFCISAQNVEVKGVVKDEKGDPLFGVLILKKGTQQGAATDMDGKYSLQAQVGDVLEYTFLGMQTLSRKVTGNATINVVLKDDVQQLDEMVVTGYGTRKVASKTVASVAQVQGKEIAETPNASLADALQGRIAGMVVNTRGASGRPGSTGEILIHGFNNYQSLFMRNAPSSYPLIIMDGIAVSESVFSNFNSSDIESITVLKDAASTSIYGSRAANGVILITTKRGRNNERTNITISHQLGFSALTSASSDFFDKMMTSEEYLNFWAAKDARSVRNAAGITGSTDADTRAAVEKILRENPYNTRWDKVFYRNFVPLTRTDVSVSGGTNSTSYYLSMGYFNQEGSLVPADSYKRYTLNGSIDTEITKWLKTGLSFSVGHSERESGGTQDQPRITTLPMLTPYDANGNEKEFIANPILKRTQYGFYHPNYYGKKHPSESYGDDFLPTIYVALTPIKNLTFQSKAGLQYSSGSSERKELPSFLIYKGPSTPILTDRPYTYNGSGRDLRKTITNTMEYRFLLGLHHSFDFLIGQESIENASQTLGVTTFGQPSDALSMLGHGIKNIKVEDDKSKSTFNSYFARLEYNYRNRYFLDLSARRDGSSSFGRDNRYANFWAIGAMWKLKQEAFLKDISWLTDLNLRFSTGISGNAGGGGYSHLTTIDPDTYYNGQMGYTVKNLGNPHLRWEEQGKTTIGLNVVIARATSFNIEYYNRSTYDMLTYRRTNTTSGSEQVYDNAGGMRNSGIDFTFSSVVYRSKDENWTIRPYFNMNYNKQELTALFGKKTSEATSSGIGYKLGSPLEFTAVLFKGINPQTGEIEYYKPGTDRMEMRTDDNDVTTQYDSEKLIQTTGKKLQAPVNGGFGWNIAYKGFSLDMSFAFSLGRYMKNQDMYNTENPGRFGMANISKNALDYWKNPGDVTRHPKITSPAFIYGSDSRLIQKADFMRMKSVSLSYRLPKEVIDQVKFFNGIRIYGTARNIFTLTNYEGADPEYNASIAIGGYPPTRQFTMGVELNF</sequence>
<keyword evidence="3 7" id="KW-1134">Transmembrane beta strand</keyword>
<organism evidence="10 11">
    <name type="scientific">Capnocytophaga bilenii</name>
    <dbReference type="NCBI Taxonomy" id="2819369"/>
    <lineage>
        <taxon>Bacteria</taxon>
        <taxon>Pseudomonadati</taxon>
        <taxon>Bacteroidota</taxon>
        <taxon>Flavobacteriia</taxon>
        <taxon>Flavobacteriales</taxon>
        <taxon>Flavobacteriaceae</taxon>
        <taxon>Capnocytophaga</taxon>
    </lineage>
</organism>
<gene>
    <name evidence="10" type="ORF">J4N46_11080</name>
</gene>
<dbReference type="InterPro" id="IPR039426">
    <property type="entry name" value="TonB-dep_rcpt-like"/>
</dbReference>
<evidence type="ECO:0000313" key="11">
    <source>
        <dbReference type="Proteomes" id="UP000681610"/>
    </source>
</evidence>
<evidence type="ECO:0000313" key="10">
    <source>
        <dbReference type="EMBL" id="MBO1884939.1"/>
    </source>
</evidence>
<dbReference type="InterPro" id="IPR023996">
    <property type="entry name" value="TonB-dep_OMP_SusC/RagA"/>
</dbReference>
<evidence type="ECO:0000256" key="2">
    <source>
        <dbReference type="ARBA" id="ARBA00022448"/>
    </source>
</evidence>
<comment type="similarity">
    <text evidence="7">Belongs to the TonB-dependent receptor family.</text>
</comment>
<dbReference type="Proteomes" id="UP000681610">
    <property type="component" value="Unassembled WGS sequence"/>
</dbReference>
<evidence type="ECO:0000259" key="9">
    <source>
        <dbReference type="Pfam" id="PF07715"/>
    </source>
</evidence>
<dbReference type="InterPro" id="IPR008969">
    <property type="entry name" value="CarboxyPept-like_regulatory"/>
</dbReference>
<evidence type="ECO:0000256" key="8">
    <source>
        <dbReference type="SAM" id="SignalP"/>
    </source>
</evidence>
<dbReference type="PANTHER" id="PTHR30069">
    <property type="entry name" value="TONB-DEPENDENT OUTER MEMBRANE RECEPTOR"/>
    <property type="match status" value="1"/>
</dbReference>
<feature type="domain" description="TonB-dependent receptor plug" evidence="9">
    <location>
        <begin position="116"/>
        <end position="232"/>
    </location>
</feature>
<reference evidence="10 11" key="1">
    <citation type="submission" date="2021-03" db="EMBL/GenBank/DDBJ databases">
        <title>Isolation and description of Capnocytophaga bilenii sp. nov., a novel Capnocytophaga species, isolated from a gingivitis subject.</title>
        <authorList>
            <person name="Antezack A."/>
            <person name="Monnet-Corti V."/>
            <person name="La Scola B."/>
        </authorList>
    </citation>
    <scope>NUCLEOTIDE SEQUENCE [LARGE SCALE GENOMIC DNA]</scope>
    <source>
        <strain evidence="10 11">Marseille-Q4570</strain>
    </source>
</reference>
<dbReference type="SUPFAM" id="SSF56935">
    <property type="entry name" value="Porins"/>
    <property type="match status" value="1"/>
</dbReference>
<dbReference type="NCBIfam" id="TIGR04056">
    <property type="entry name" value="OMP_RagA_SusC"/>
    <property type="match status" value="1"/>
</dbReference>
<dbReference type="PROSITE" id="PS52016">
    <property type="entry name" value="TONB_DEPENDENT_REC_3"/>
    <property type="match status" value="1"/>
</dbReference>
<keyword evidence="11" id="KW-1185">Reference proteome</keyword>
<feature type="chain" id="PRO_5045717213" evidence="8">
    <location>
        <begin position="22"/>
        <end position="1023"/>
    </location>
</feature>
<evidence type="ECO:0000256" key="1">
    <source>
        <dbReference type="ARBA" id="ARBA00004571"/>
    </source>
</evidence>
<dbReference type="RefSeq" id="WP_208059343.1">
    <property type="nucleotide sequence ID" value="NZ_JAGDYP010000009.1"/>
</dbReference>
<keyword evidence="8" id="KW-0732">Signal</keyword>
<dbReference type="PANTHER" id="PTHR30069:SF37">
    <property type="entry name" value="FERRIC VIBRIOBACTIN RECEPTOR VIUA"/>
    <property type="match status" value="1"/>
</dbReference>
<evidence type="ECO:0000256" key="3">
    <source>
        <dbReference type="ARBA" id="ARBA00022452"/>
    </source>
</evidence>
<keyword evidence="2 7" id="KW-0813">Transport</keyword>
<dbReference type="EMBL" id="JAGDYP010000009">
    <property type="protein sequence ID" value="MBO1884939.1"/>
    <property type="molecule type" value="Genomic_DNA"/>
</dbReference>
<dbReference type="InterPro" id="IPR037066">
    <property type="entry name" value="Plug_dom_sf"/>
</dbReference>
<protein>
    <submittedName>
        <fullName evidence="10">SusC/RagA family TonB-linked outer membrane protein</fullName>
    </submittedName>
</protein>
<keyword evidence="5 7" id="KW-0472">Membrane</keyword>
<dbReference type="Pfam" id="PF07715">
    <property type="entry name" value="Plug"/>
    <property type="match status" value="1"/>
</dbReference>
<proteinExistence type="inferred from homology"/>
<dbReference type="InterPro" id="IPR012910">
    <property type="entry name" value="Plug_dom"/>
</dbReference>
<name>A0ABS3Q024_9FLAO</name>
<comment type="subcellular location">
    <subcellularLocation>
        <location evidence="1 7">Cell outer membrane</location>
        <topology evidence="1 7">Multi-pass membrane protein</topology>
    </subcellularLocation>
</comment>
<dbReference type="NCBIfam" id="TIGR04057">
    <property type="entry name" value="SusC_RagA_signa"/>
    <property type="match status" value="1"/>
</dbReference>
<dbReference type="Gene3D" id="2.40.170.20">
    <property type="entry name" value="TonB-dependent receptor, beta-barrel domain"/>
    <property type="match status" value="1"/>
</dbReference>
<dbReference type="SUPFAM" id="SSF49464">
    <property type="entry name" value="Carboxypeptidase regulatory domain-like"/>
    <property type="match status" value="1"/>
</dbReference>
<accession>A0ABS3Q024</accession>
<comment type="caution">
    <text evidence="10">The sequence shown here is derived from an EMBL/GenBank/DDBJ whole genome shotgun (WGS) entry which is preliminary data.</text>
</comment>
<evidence type="ECO:0000256" key="4">
    <source>
        <dbReference type="ARBA" id="ARBA00022692"/>
    </source>
</evidence>
<evidence type="ECO:0000256" key="5">
    <source>
        <dbReference type="ARBA" id="ARBA00023136"/>
    </source>
</evidence>
<keyword evidence="6 7" id="KW-0998">Cell outer membrane</keyword>
<keyword evidence="4 7" id="KW-0812">Transmembrane</keyword>
<evidence type="ECO:0000256" key="7">
    <source>
        <dbReference type="PROSITE-ProRule" id="PRU01360"/>
    </source>
</evidence>
<feature type="signal peptide" evidence="8">
    <location>
        <begin position="1"/>
        <end position="21"/>
    </location>
</feature>
<evidence type="ECO:0000256" key="6">
    <source>
        <dbReference type="ARBA" id="ARBA00023237"/>
    </source>
</evidence>
<dbReference type="InterPro" id="IPR036942">
    <property type="entry name" value="Beta-barrel_TonB_sf"/>
</dbReference>
<dbReference type="Pfam" id="PF13715">
    <property type="entry name" value="CarbopepD_reg_2"/>
    <property type="match status" value="1"/>
</dbReference>
<dbReference type="InterPro" id="IPR023997">
    <property type="entry name" value="TonB-dep_OMP_SusC/RagA_CS"/>
</dbReference>
<dbReference type="Gene3D" id="2.170.130.10">
    <property type="entry name" value="TonB-dependent receptor, plug domain"/>
    <property type="match status" value="1"/>
</dbReference>